<protein>
    <submittedName>
        <fullName evidence="2">Uncharacterized protein</fullName>
    </submittedName>
</protein>
<proteinExistence type="predicted"/>
<gene>
    <name evidence="2" type="ORF">DFH94DRAFT_684984</name>
</gene>
<evidence type="ECO:0000313" key="2">
    <source>
        <dbReference type="EMBL" id="KAF8470975.1"/>
    </source>
</evidence>
<dbReference type="Proteomes" id="UP000759537">
    <property type="component" value="Unassembled WGS sequence"/>
</dbReference>
<reference evidence="2" key="1">
    <citation type="submission" date="2019-10" db="EMBL/GenBank/DDBJ databases">
        <authorList>
            <consortium name="DOE Joint Genome Institute"/>
            <person name="Kuo A."/>
            <person name="Miyauchi S."/>
            <person name="Kiss E."/>
            <person name="Drula E."/>
            <person name="Kohler A."/>
            <person name="Sanchez-Garcia M."/>
            <person name="Andreopoulos B."/>
            <person name="Barry K.W."/>
            <person name="Bonito G."/>
            <person name="Buee M."/>
            <person name="Carver A."/>
            <person name="Chen C."/>
            <person name="Cichocki N."/>
            <person name="Clum A."/>
            <person name="Culley D."/>
            <person name="Crous P.W."/>
            <person name="Fauchery L."/>
            <person name="Girlanda M."/>
            <person name="Hayes R."/>
            <person name="Keri Z."/>
            <person name="LaButti K."/>
            <person name="Lipzen A."/>
            <person name="Lombard V."/>
            <person name="Magnuson J."/>
            <person name="Maillard F."/>
            <person name="Morin E."/>
            <person name="Murat C."/>
            <person name="Nolan M."/>
            <person name="Ohm R."/>
            <person name="Pangilinan J."/>
            <person name="Pereira M."/>
            <person name="Perotto S."/>
            <person name="Peter M."/>
            <person name="Riley R."/>
            <person name="Sitrit Y."/>
            <person name="Stielow B."/>
            <person name="Szollosi G."/>
            <person name="Zifcakova L."/>
            <person name="Stursova M."/>
            <person name="Spatafora J.W."/>
            <person name="Tedersoo L."/>
            <person name="Vaario L.-M."/>
            <person name="Yamada A."/>
            <person name="Yan M."/>
            <person name="Wang P."/>
            <person name="Xu J."/>
            <person name="Bruns T."/>
            <person name="Baldrian P."/>
            <person name="Vilgalys R."/>
            <person name="Henrissat B."/>
            <person name="Grigoriev I.V."/>
            <person name="Hibbett D."/>
            <person name="Nagy L.G."/>
            <person name="Martin F.M."/>
        </authorList>
    </citation>
    <scope>NUCLEOTIDE SEQUENCE</scope>
    <source>
        <strain evidence="2">Prilba</strain>
    </source>
</reference>
<organism evidence="2 3">
    <name type="scientific">Russula ochroleuca</name>
    <dbReference type="NCBI Taxonomy" id="152965"/>
    <lineage>
        <taxon>Eukaryota</taxon>
        <taxon>Fungi</taxon>
        <taxon>Dikarya</taxon>
        <taxon>Basidiomycota</taxon>
        <taxon>Agaricomycotina</taxon>
        <taxon>Agaricomycetes</taxon>
        <taxon>Russulales</taxon>
        <taxon>Russulaceae</taxon>
        <taxon>Russula</taxon>
    </lineage>
</organism>
<keyword evidence="3" id="KW-1185">Reference proteome</keyword>
<reference evidence="2" key="2">
    <citation type="journal article" date="2020" name="Nat. Commun.">
        <title>Large-scale genome sequencing of mycorrhizal fungi provides insights into the early evolution of symbiotic traits.</title>
        <authorList>
            <person name="Miyauchi S."/>
            <person name="Kiss E."/>
            <person name="Kuo A."/>
            <person name="Drula E."/>
            <person name="Kohler A."/>
            <person name="Sanchez-Garcia M."/>
            <person name="Morin E."/>
            <person name="Andreopoulos B."/>
            <person name="Barry K.W."/>
            <person name="Bonito G."/>
            <person name="Buee M."/>
            <person name="Carver A."/>
            <person name="Chen C."/>
            <person name="Cichocki N."/>
            <person name="Clum A."/>
            <person name="Culley D."/>
            <person name="Crous P.W."/>
            <person name="Fauchery L."/>
            <person name="Girlanda M."/>
            <person name="Hayes R.D."/>
            <person name="Keri Z."/>
            <person name="LaButti K."/>
            <person name="Lipzen A."/>
            <person name="Lombard V."/>
            <person name="Magnuson J."/>
            <person name="Maillard F."/>
            <person name="Murat C."/>
            <person name="Nolan M."/>
            <person name="Ohm R.A."/>
            <person name="Pangilinan J."/>
            <person name="Pereira M.F."/>
            <person name="Perotto S."/>
            <person name="Peter M."/>
            <person name="Pfister S."/>
            <person name="Riley R."/>
            <person name="Sitrit Y."/>
            <person name="Stielow J.B."/>
            <person name="Szollosi G."/>
            <person name="Zifcakova L."/>
            <person name="Stursova M."/>
            <person name="Spatafora J.W."/>
            <person name="Tedersoo L."/>
            <person name="Vaario L.M."/>
            <person name="Yamada A."/>
            <person name="Yan M."/>
            <person name="Wang P."/>
            <person name="Xu J."/>
            <person name="Bruns T."/>
            <person name="Baldrian P."/>
            <person name="Vilgalys R."/>
            <person name="Dunand C."/>
            <person name="Henrissat B."/>
            <person name="Grigoriev I.V."/>
            <person name="Hibbett D."/>
            <person name="Nagy L.G."/>
            <person name="Martin F.M."/>
        </authorList>
    </citation>
    <scope>NUCLEOTIDE SEQUENCE</scope>
    <source>
        <strain evidence="2">Prilba</strain>
    </source>
</reference>
<feature type="region of interest" description="Disordered" evidence="1">
    <location>
        <begin position="1"/>
        <end position="62"/>
    </location>
</feature>
<dbReference type="EMBL" id="WHVB01000024">
    <property type="protein sequence ID" value="KAF8470975.1"/>
    <property type="molecule type" value="Genomic_DNA"/>
</dbReference>
<dbReference type="AlphaFoldDB" id="A0A9P5MR33"/>
<comment type="caution">
    <text evidence="2">The sequence shown here is derived from an EMBL/GenBank/DDBJ whole genome shotgun (WGS) entry which is preliminary data.</text>
</comment>
<feature type="compositionally biased region" description="Basic and acidic residues" evidence="1">
    <location>
        <begin position="1"/>
        <end position="24"/>
    </location>
</feature>
<evidence type="ECO:0000256" key="1">
    <source>
        <dbReference type="SAM" id="MobiDB-lite"/>
    </source>
</evidence>
<feature type="compositionally biased region" description="Low complexity" evidence="1">
    <location>
        <begin position="51"/>
        <end position="61"/>
    </location>
</feature>
<name>A0A9P5MR33_9AGAM</name>
<feature type="compositionally biased region" description="Polar residues" evidence="1">
    <location>
        <begin position="28"/>
        <end position="41"/>
    </location>
</feature>
<accession>A0A9P5MR33</accession>
<sequence length="263" mass="29065">MVRWTREMHLRSPRGEGLVRRGDADQDQPVTSGLQASSSTTFPPPDQFNCAATSPTASSAIAPPPLRMVRQHRCQQTTHPAFGPRPGITLLFVDPSVHHSPNLRTLHASLRALRVEYPVPEEGQSDTWSLTSECDGYISVWRPQDSFNARVVTGDGFRWMVIHGRIFPNALIMDRLVTDNLHISLVASHIYSLPCVPLMAIRDDKGRICLRIGKRRAMIDTLVGAAIAKRAGIVQEERTAPWVYAYGCNVGTSCSIPASYIAL</sequence>
<evidence type="ECO:0000313" key="3">
    <source>
        <dbReference type="Proteomes" id="UP000759537"/>
    </source>
</evidence>